<accession>A0ABR1ZC37</accession>
<keyword evidence="5 8" id="KW-1133">Transmembrane helix</keyword>
<dbReference type="Gene3D" id="3.10.450.40">
    <property type="match status" value="1"/>
</dbReference>
<dbReference type="SMART" id="SM00679">
    <property type="entry name" value="CTNS"/>
    <property type="match status" value="2"/>
</dbReference>
<sequence length="424" mass="47655">MDYLGIDLSCAIGSLKNGSFPPQDCLLPLISKLLGYAIVAASTTVKLPQIMKILKHRSVRGLSLAAFELEVVGYTIALAYCLHTGLPFSAYGELVFLLIQAIILVAIIYYFSQPLGISTWGRALLFCAIAPTVLAGRIDPFLFEALYASQHAIFFFARVPQIWKNFSNKSTGELSFLTCLMNTAGSLVRVFTSIQEKAPPSVVAGSSLPNHIYNGREIQLHYLVPLSRIASNIPQPPLWRLLCFSKASRCSGFGCNRLSVEIVSSPRRPLCTAADSTEHQEEVSSAEKGSLVLTVRDPAKYHRFDDPDYRKWKDKEEEILLDIEPIISLVKEILHSNRYMDGGHLTVSDQKTVLEKLLRHHPHSEDKIGCGFDSIMVDRHPQFRHSRCLFVVRTDGGWIDFSYQKCLQAYIRDKYPSRAERFIR</sequence>
<name>A0ABR1ZC37_9ROSI</name>
<dbReference type="Pfam" id="PF04193">
    <property type="entry name" value="PQ-loop"/>
    <property type="match status" value="2"/>
</dbReference>
<protein>
    <submittedName>
        <fullName evidence="9">Uncharacterized protein</fullName>
    </submittedName>
</protein>
<evidence type="ECO:0000313" key="10">
    <source>
        <dbReference type="Proteomes" id="UP001396334"/>
    </source>
</evidence>
<dbReference type="InterPro" id="IPR006603">
    <property type="entry name" value="PQ-loop_rpt"/>
</dbReference>
<feature type="transmembrane region" description="Helical" evidence="8">
    <location>
        <begin position="26"/>
        <end position="47"/>
    </location>
</feature>
<feature type="transmembrane region" description="Helical" evidence="8">
    <location>
        <begin position="123"/>
        <end position="143"/>
    </location>
</feature>
<dbReference type="Proteomes" id="UP001396334">
    <property type="component" value="Unassembled WGS sequence"/>
</dbReference>
<dbReference type="PANTHER" id="PTHR12226:SF2">
    <property type="entry name" value="MANNOSE-P-DOLICHOL UTILIZATION DEFECT 1 PROTEIN"/>
    <property type="match status" value="1"/>
</dbReference>
<evidence type="ECO:0000256" key="4">
    <source>
        <dbReference type="ARBA" id="ARBA00022737"/>
    </source>
</evidence>
<comment type="subcellular location">
    <subcellularLocation>
        <location evidence="1">Membrane</location>
        <topology evidence="1">Multi-pass membrane protein</topology>
    </subcellularLocation>
</comment>
<keyword evidence="6 8" id="KW-0472">Membrane</keyword>
<comment type="caution">
    <text evidence="9">The sequence shown here is derived from an EMBL/GenBank/DDBJ whole genome shotgun (WGS) entry which is preliminary data.</text>
</comment>
<reference evidence="9 10" key="1">
    <citation type="journal article" date="2024" name="G3 (Bethesda)">
        <title>Genome assembly of Hibiscus sabdariffa L. provides insights into metabolisms of medicinal natural products.</title>
        <authorList>
            <person name="Kim T."/>
        </authorList>
    </citation>
    <scope>NUCLEOTIDE SEQUENCE [LARGE SCALE GENOMIC DNA]</scope>
    <source>
        <strain evidence="9">TK-2024</strain>
        <tissue evidence="9">Old leaves</tissue>
    </source>
</reference>
<dbReference type="InterPro" id="IPR016817">
    <property type="entry name" value="MannP-dilichol_defect-1"/>
</dbReference>
<feature type="transmembrane region" description="Helical" evidence="8">
    <location>
        <begin position="88"/>
        <end position="111"/>
    </location>
</feature>
<keyword evidence="10" id="KW-1185">Reference proteome</keyword>
<proteinExistence type="inferred from homology"/>
<feature type="transmembrane region" description="Helical" evidence="8">
    <location>
        <begin position="59"/>
        <end position="82"/>
    </location>
</feature>
<organism evidence="9 10">
    <name type="scientific">Hibiscus sabdariffa</name>
    <name type="common">roselle</name>
    <dbReference type="NCBI Taxonomy" id="183260"/>
    <lineage>
        <taxon>Eukaryota</taxon>
        <taxon>Viridiplantae</taxon>
        <taxon>Streptophyta</taxon>
        <taxon>Embryophyta</taxon>
        <taxon>Tracheophyta</taxon>
        <taxon>Spermatophyta</taxon>
        <taxon>Magnoliopsida</taxon>
        <taxon>eudicotyledons</taxon>
        <taxon>Gunneridae</taxon>
        <taxon>Pentapetalae</taxon>
        <taxon>rosids</taxon>
        <taxon>malvids</taxon>
        <taxon>Malvales</taxon>
        <taxon>Malvaceae</taxon>
        <taxon>Malvoideae</taxon>
        <taxon>Hibiscus</taxon>
    </lineage>
</organism>
<evidence type="ECO:0000256" key="5">
    <source>
        <dbReference type="ARBA" id="ARBA00022989"/>
    </source>
</evidence>
<evidence type="ECO:0000256" key="8">
    <source>
        <dbReference type="SAM" id="Phobius"/>
    </source>
</evidence>
<dbReference type="Gene3D" id="1.20.1280.290">
    <property type="match status" value="2"/>
</dbReference>
<evidence type="ECO:0000256" key="7">
    <source>
        <dbReference type="ARBA" id="ARBA00038475"/>
    </source>
</evidence>
<comment type="similarity">
    <text evidence="7">Belongs to the MPDU1 (TC 2.A.43.3) family.</text>
</comment>
<evidence type="ECO:0000256" key="2">
    <source>
        <dbReference type="ARBA" id="ARBA00022448"/>
    </source>
</evidence>
<dbReference type="PANTHER" id="PTHR12226">
    <property type="entry name" value="MANNOSE-P-DOLICHOL UTILIZATION DEFECT 1 LEC35 -RELATED"/>
    <property type="match status" value="1"/>
</dbReference>
<evidence type="ECO:0000256" key="6">
    <source>
        <dbReference type="ARBA" id="ARBA00023136"/>
    </source>
</evidence>
<dbReference type="EMBL" id="JBBPBN010001709">
    <property type="protein sequence ID" value="KAK8477690.1"/>
    <property type="molecule type" value="Genomic_DNA"/>
</dbReference>
<evidence type="ECO:0000256" key="3">
    <source>
        <dbReference type="ARBA" id="ARBA00022692"/>
    </source>
</evidence>
<gene>
    <name evidence="9" type="ORF">V6N11_057814</name>
</gene>
<keyword evidence="3 8" id="KW-0812">Transmembrane</keyword>
<keyword evidence="4" id="KW-0677">Repeat</keyword>
<evidence type="ECO:0000313" key="9">
    <source>
        <dbReference type="EMBL" id="KAK8477690.1"/>
    </source>
</evidence>
<dbReference type="Pfam" id="PF11523">
    <property type="entry name" value="DUF3223"/>
    <property type="match status" value="1"/>
</dbReference>
<keyword evidence="2" id="KW-0813">Transport</keyword>
<evidence type="ECO:0000256" key="1">
    <source>
        <dbReference type="ARBA" id="ARBA00004141"/>
    </source>
</evidence>